<feature type="chain" id="PRO_5018168833" description="Phosphatidic acid phosphatase type 2/haloperoxidase domain-containing protein" evidence="1">
    <location>
        <begin position="42"/>
        <end position="476"/>
    </location>
</feature>
<dbReference type="InterPro" id="IPR000326">
    <property type="entry name" value="PAP2/HPO"/>
</dbReference>
<dbReference type="CDD" id="cd03398">
    <property type="entry name" value="PAP2_haloperoxidase"/>
    <property type="match status" value="1"/>
</dbReference>
<accession>A0A3L8QWZ7</accession>
<evidence type="ECO:0000313" key="4">
    <source>
        <dbReference type="Proteomes" id="UP000281594"/>
    </source>
</evidence>
<sequence length="476" mass="52417">MPLPHGMIRRRKAAWRKVLSAAAVLAAAGSVLSVAPQPAYAALPPRPIADPVHYWNDVLLQVIRREGGGPGPMARSAAMLNAAIYDAESSYQLRWKGKITSEAYIHAEKYAGILEGPDEEERVIGRTAYNILLKLYGKNQTQFLDAKFRERFGTEPTEFDILDVTVVNKMVTQMMDARNGDGSDDDRVYAGTFEPGAWRPTSYPDMPDPSCAQHSQAVTPYWGLVKPFALTSGSQFRPDTPGLYGTYEKLLASDAYKAQVEAARSAGADKPTAKTPVVNRTATQEAAAWFWANDLDGTYKPPGQLLQATRDIATVRGLNTYQNARLFALVSIALADAGIAVRDVKYLTAIDLWRPVSAIREGGLDPEWKPLLKNQKGVNVTPCFPAWASGHATFGAAWAGILQRYFDNDAIAFDLTTDEPQSPVKKRHFESFSSAARDDAYSRVWLGVHFPWDAEDGIKLGDQVAGYVFTTKLRRL</sequence>
<name>A0A3L8QWZ7_STRRN</name>
<dbReference type="STRING" id="1343740.M271_50435"/>
<dbReference type="SUPFAM" id="SSF48317">
    <property type="entry name" value="Acid phosphatase/Vanadium-dependent haloperoxidase"/>
    <property type="match status" value="1"/>
</dbReference>
<gene>
    <name evidence="3" type="ORF">D3C57_144355</name>
</gene>
<proteinExistence type="predicted"/>
<dbReference type="PANTHER" id="PTHR34599">
    <property type="entry name" value="PEROXIDASE-RELATED"/>
    <property type="match status" value="1"/>
</dbReference>
<reference evidence="3 4" key="1">
    <citation type="journal article" date="2018" name="J. Biol. Chem.">
        <title>Discovery of the actinoplanic acid pathway in Streptomyces rapamycinicus reveals a genetically conserved synergism with rapamycin.</title>
        <authorList>
            <person name="Mrak P."/>
            <person name="Krastel P."/>
            <person name="Pivk Lukancic P."/>
            <person name="Tao J."/>
            <person name="Pistorius D."/>
            <person name="Moore C.M."/>
        </authorList>
    </citation>
    <scope>NUCLEOTIDE SEQUENCE [LARGE SCALE GENOMIC DNA]</scope>
    <source>
        <strain evidence="3 4">NRRL 5491</strain>
    </source>
</reference>
<dbReference type="InterPro" id="IPR036938">
    <property type="entry name" value="PAP2/HPO_sf"/>
</dbReference>
<feature type="domain" description="Phosphatidic acid phosphatase type 2/haloperoxidase" evidence="2">
    <location>
        <begin position="328"/>
        <end position="461"/>
    </location>
</feature>
<dbReference type="Proteomes" id="UP000281594">
    <property type="component" value="Unassembled WGS sequence"/>
</dbReference>
<dbReference type="InterPro" id="IPR052559">
    <property type="entry name" value="V-haloperoxidase"/>
</dbReference>
<dbReference type="PANTHER" id="PTHR34599:SF1">
    <property type="entry name" value="PHOSPHATIDIC ACID PHOSPHATASE TYPE 2_HALOPEROXIDASE DOMAIN-CONTAINING PROTEIN"/>
    <property type="match status" value="1"/>
</dbReference>
<protein>
    <recommendedName>
        <fullName evidence="2">Phosphatidic acid phosphatase type 2/haloperoxidase domain-containing protein</fullName>
    </recommendedName>
</protein>
<evidence type="ECO:0000259" key="2">
    <source>
        <dbReference type="Pfam" id="PF01569"/>
    </source>
</evidence>
<evidence type="ECO:0000256" key="1">
    <source>
        <dbReference type="SAM" id="SignalP"/>
    </source>
</evidence>
<organism evidence="3 4">
    <name type="scientific">Streptomyces rapamycinicus (strain ATCC 29253 / DSM 41530 / NRRL 5491 / AYB-994)</name>
    <name type="common">Streptomyces hygroscopicus (strain ATCC 29253)</name>
    <dbReference type="NCBI Taxonomy" id="1343740"/>
    <lineage>
        <taxon>Bacteria</taxon>
        <taxon>Bacillati</taxon>
        <taxon>Actinomycetota</taxon>
        <taxon>Actinomycetes</taxon>
        <taxon>Kitasatosporales</taxon>
        <taxon>Streptomycetaceae</taxon>
        <taxon>Streptomyces</taxon>
        <taxon>Streptomyces violaceusniger group</taxon>
    </lineage>
</organism>
<dbReference type="EMBL" id="QYCY01000004">
    <property type="protein sequence ID" value="RLV71716.1"/>
    <property type="molecule type" value="Genomic_DNA"/>
</dbReference>
<feature type="signal peptide" evidence="1">
    <location>
        <begin position="1"/>
        <end position="41"/>
    </location>
</feature>
<dbReference type="Gene3D" id="1.10.606.20">
    <property type="match status" value="1"/>
</dbReference>
<evidence type="ECO:0000313" key="3">
    <source>
        <dbReference type="EMBL" id="RLV71716.1"/>
    </source>
</evidence>
<keyword evidence="1" id="KW-0732">Signal</keyword>
<dbReference type="AlphaFoldDB" id="A0A3L8QWZ7"/>
<dbReference type="Pfam" id="PF01569">
    <property type="entry name" value="PAP2"/>
    <property type="match status" value="1"/>
</dbReference>
<comment type="caution">
    <text evidence="3">The sequence shown here is derived from an EMBL/GenBank/DDBJ whole genome shotgun (WGS) entry which is preliminary data.</text>
</comment>